<dbReference type="PROSITE" id="PS50995">
    <property type="entry name" value="HTH_MARR_2"/>
    <property type="match status" value="1"/>
</dbReference>
<feature type="domain" description="HTH marR-type" evidence="1">
    <location>
        <begin position="3"/>
        <end position="138"/>
    </location>
</feature>
<dbReference type="InterPro" id="IPR036390">
    <property type="entry name" value="WH_DNA-bd_sf"/>
</dbReference>
<keyword evidence="3" id="KW-1185">Reference proteome</keyword>
<reference evidence="2 3" key="1">
    <citation type="journal article" date="2015" name="Genome Announc.">
        <title>Expanding the biotechnology potential of lactobacilli through comparative genomics of 213 strains and associated genera.</title>
        <authorList>
            <person name="Sun Z."/>
            <person name="Harris H.M."/>
            <person name="McCann A."/>
            <person name="Guo C."/>
            <person name="Argimon S."/>
            <person name="Zhang W."/>
            <person name="Yang X."/>
            <person name="Jeffery I.B."/>
            <person name="Cooney J.C."/>
            <person name="Kagawa T.F."/>
            <person name="Liu W."/>
            <person name="Song Y."/>
            <person name="Salvetti E."/>
            <person name="Wrobel A."/>
            <person name="Rasinkangas P."/>
            <person name="Parkhill J."/>
            <person name="Rea M.C."/>
            <person name="O'Sullivan O."/>
            <person name="Ritari J."/>
            <person name="Douillard F.P."/>
            <person name="Paul Ross R."/>
            <person name="Yang R."/>
            <person name="Briner A.E."/>
            <person name="Felis G.E."/>
            <person name="de Vos W.M."/>
            <person name="Barrangou R."/>
            <person name="Klaenhammer T.R."/>
            <person name="Caufield P.W."/>
            <person name="Cui Y."/>
            <person name="Zhang H."/>
            <person name="O'Toole P.W."/>
        </authorList>
    </citation>
    <scope>NUCLEOTIDE SEQUENCE [LARGE SCALE GENOMIC DNA]</scope>
    <source>
        <strain evidence="2 3">DSM 20014</strain>
    </source>
</reference>
<dbReference type="InterPro" id="IPR036388">
    <property type="entry name" value="WH-like_DNA-bd_sf"/>
</dbReference>
<sequence>MNQDNDITLIRQFNRQYTQYLGVFDKEIFNTDLTWSEARILLEMQLNDLETVTSIAHFLKVDKAYISRIIKKFKKQDLIELVQDKTDGRKQLITFTPAGLMLLETIDTASNAQINNLFTDMSQADMSIILQAMQLMTTALDTKEEDNHVAN</sequence>
<dbReference type="EMBL" id="JQCD01000024">
    <property type="protein sequence ID" value="KRN77007.1"/>
    <property type="molecule type" value="Genomic_DNA"/>
</dbReference>
<dbReference type="Pfam" id="PF12802">
    <property type="entry name" value="MarR_2"/>
    <property type="match status" value="1"/>
</dbReference>
<organism evidence="2 3">
    <name type="scientific">Weissella minor</name>
    <dbReference type="NCBI Taxonomy" id="1620"/>
    <lineage>
        <taxon>Bacteria</taxon>
        <taxon>Bacillati</taxon>
        <taxon>Bacillota</taxon>
        <taxon>Bacilli</taxon>
        <taxon>Lactobacillales</taxon>
        <taxon>Lactobacillaceae</taxon>
        <taxon>Weissella</taxon>
    </lineage>
</organism>
<dbReference type="Gene3D" id="1.10.10.10">
    <property type="entry name" value="Winged helix-like DNA-binding domain superfamily/Winged helix DNA-binding domain"/>
    <property type="match status" value="1"/>
</dbReference>
<dbReference type="SUPFAM" id="SSF46785">
    <property type="entry name" value="Winged helix' DNA-binding domain"/>
    <property type="match status" value="1"/>
</dbReference>
<dbReference type="PATRIC" id="fig|1620.3.peg.527"/>
<dbReference type="STRING" id="1620.IV67_GL000520"/>
<gene>
    <name evidence="2" type="ORF">IV67_GL000520</name>
</gene>
<dbReference type="OrthoDB" id="5419426at2"/>
<dbReference type="InterPro" id="IPR039422">
    <property type="entry name" value="MarR/SlyA-like"/>
</dbReference>
<dbReference type="PANTHER" id="PTHR33164">
    <property type="entry name" value="TRANSCRIPTIONAL REGULATOR, MARR FAMILY"/>
    <property type="match status" value="1"/>
</dbReference>
<dbReference type="AlphaFoldDB" id="A0A0R2JI81"/>
<dbReference type="Proteomes" id="UP000051673">
    <property type="component" value="Unassembled WGS sequence"/>
</dbReference>
<dbReference type="RefSeq" id="WP_057787896.1">
    <property type="nucleotide sequence ID" value="NZ_JQCD01000024.1"/>
</dbReference>
<protein>
    <recommendedName>
        <fullName evidence="1">HTH marR-type domain-containing protein</fullName>
    </recommendedName>
</protein>
<comment type="caution">
    <text evidence="2">The sequence shown here is derived from an EMBL/GenBank/DDBJ whole genome shotgun (WGS) entry which is preliminary data.</text>
</comment>
<dbReference type="GO" id="GO:0003700">
    <property type="term" value="F:DNA-binding transcription factor activity"/>
    <property type="evidence" value="ECO:0007669"/>
    <property type="project" value="InterPro"/>
</dbReference>
<dbReference type="GO" id="GO:0006950">
    <property type="term" value="P:response to stress"/>
    <property type="evidence" value="ECO:0007669"/>
    <property type="project" value="TreeGrafter"/>
</dbReference>
<dbReference type="InterPro" id="IPR000835">
    <property type="entry name" value="HTH_MarR-typ"/>
</dbReference>
<evidence type="ECO:0000259" key="1">
    <source>
        <dbReference type="PROSITE" id="PS50995"/>
    </source>
</evidence>
<evidence type="ECO:0000313" key="3">
    <source>
        <dbReference type="Proteomes" id="UP000051673"/>
    </source>
</evidence>
<name>A0A0R2JI81_9LACO</name>
<accession>A0A0R2JI81</accession>
<proteinExistence type="predicted"/>
<evidence type="ECO:0000313" key="2">
    <source>
        <dbReference type="EMBL" id="KRN77007.1"/>
    </source>
</evidence>
<dbReference type="PANTHER" id="PTHR33164:SF57">
    <property type="entry name" value="MARR-FAMILY TRANSCRIPTIONAL REGULATOR"/>
    <property type="match status" value="1"/>
</dbReference>
<dbReference type="SMART" id="SM00347">
    <property type="entry name" value="HTH_MARR"/>
    <property type="match status" value="1"/>
</dbReference>